<feature type="disulfide bond" evidence="9">
    <location>
        <begin position="688"/>
        <end position="697"/>
    </location>
</feature>
<keyword evidence="4" id="KW-1133">Transmembrane helix</keyword>
<dbReference type="InterPro" id="IPR009030">
    <property type="entry name" value="Growth_fac_rcpt_cys_sf"/>
</dbReference>
<dbReference type="Gene3D" id="2.30.180.10">
    <property type="entry name" value="FAS1 domain"/>
    <property type="match status" value="2"/>
</dbReference>
<feature type="disulfide bond" evidence="9">
    <location>
        <begin position="733"/>
        <end position="742"/>
    </location>
</feature>
<dbReference type="PROSITE" id="PS50026">
    <property type="entry name" value="EGF_3"/>
    <property type="match status" value="6"/>
</dbReference>
<feature type="domain" description="EGF-like" evidence="10">
    <location>
        <begin position="705"/>
        <end position="743"/>
    </location>
</feature>
<sequence>IPECCAGFYGDACLLCPGNYNSPCNNRGQCVDKMSGNGTCLCKANFKGTACELCADDDHYGENCTEVCSCIHGECENGPSGNGKCKPDTCKLGFTGDNCDTHINPCGPDLDNCHAHAQCDNANNVIQCICNAGYEGNGMDCIPINPCMQPNRGGCHSEAKCTYISAGRNLCECEVNWTGDGYVCVPVDNCLLPFYGGCDPYASCIYTNPGQNICECRDGFEGNGLQCIPIDSCQINNGDCHSHATCIPVGANTNNCTCNDGFVGDGRFCYGSITMELAATPDLTLLMNLCQLAKMDSYLANPALNVTLFAPMNSAFTSLSEEVHSQWINEENSPYCIQYHILNGTWSYEALKDREGPVTSLLGGADLMITLENDEVVVDGASILVQDIPATNGIIHMIDVVLIPPPIIDPGISYMSLLRLLELTSHFSKFKESLLILLPPTSKLWFSYPTLREILEKEPQCSSFNEYMVEYHLLNQLEFQQEYTVFVPTDSAFEALAMKQTGPVGIDLIKYHIFAGAKILSSELHDGFHHPTWLGHNYQLTFSHHDNQIWINSQAYIVERDMKTDKGVVHVIHAVLDVLANRCDINETATMMSECISCTLPPVCLDGYQPIIPLNGMHSNCQYTRQLRGRQYATDGCYVTCQMTTYTQICCQGFYGTSCRACPGGSVDPCNGHGTCHDGMGGDGICKCDEQFTGTACEMCAPGFYGNMCSQECPCVNGQCITSPVFDTVQCLCQGGWVGQYCNQ</sequence>
<feature type="non-terminal residue" evidence="13">
    <location>
        <position position="1"/>
    </location>
</feature>
<dbReference type="PROSITE" id="PS50213">
    <property type="entry name" value="FAS1"/>
    <property type="match status" value="2"/>
</dbReference>
<evidence type="ECO:0000256" key="8">
    <source>
        <dbReference type="ARBA" id="ARBA00023180"/>
    </source>
</evidence>
<dbReference type="SMART" id="SM00180">
    <property type="entry name" value="EGF_Lam"/>
    <property type="match status" value="2"/>
</dbReference>
<evidence type="ECO:0000313" key="12">
    <source>
        <dbReference type="Proteomes" id="UP000694865"/>
    </source>
</evidence>
<dbReference type="PANTHER" id="PTHR24038">
    <property type="entry name" value="STABILIN"/>
    <property type="match status" value="1"/>
</dbReference>
<evidence type="ECO:0000256" key="4">
    <source>
        <dbReference type="ARBA" id="ARBA00022989"/>
    </source>
</evidence>
<feature type="domain" description="EGF-like" evidence="10">
    <location>
        <begin position="14"/>
        <end position="52"/>
    </location>
</feature>
<dbReference type="PROSITE" id="PS00022">
    <property type="entry name" value="EGF_1"/>
    <property type="match status" value="3"/>
</dbReference>
<dbReference type="InterPro" id="IPR056806">
    <property type="entry name" value="EGF_STAB1-2"/>
</dbReference>
<evidence type="ECO:0000259" key="10">
    <source>
        <dbReference type="PROSITE" id="PS50026"/>
    </source>
</evidence>
<feature type="non-terminal residue" evidence="13">
    <location>
        <position position="744"/>
    </location>
</feature>
<organism evidence="12 13">
    <name type="scientific">Saccoglossus kowalevskii</name>
    <name type="common">Acorn worm</name>
    <dbReference type="NCBI Taxonomy" id="10224"/>
    <lineage>
        <taxon>Eukaryota</taxon>
        <taxon>Metazoa</taxon>
        <taxon>Hemichordata</taxon>
        <taxon>Enteropneusta</taxon>
        <taxon>Harrimaniidae</taxon>
        <taxon>Saccoglossus</taxon>
    </lineage>
</organism>
<dbReference type="PROSITE" id="PS01248">
    <property type="entry name" value="EGF_LAM_1"/>
    <property type="match status" value="1"/>
</dbReference>
<feature type="domain" description="FAS1" evidence="11">
    <location>
        <begin position="448"/>
        <end position="576"/>
    </location>
</feature>
<proteinExistence type="predicted"/>
<evidence type="ECO:0000259" key="11">
    <source>
        <dbReference type="PROSITE" id="PS50213"/>
    </source>
</evidence>
<dbReference type="Pfam" id="PF02469">
    <property type="entry name" value="Fasciclin"/>
    <property type="match status" value="2"/>
</dbReference>
<evidence type="ECO:0000256" key="7">
    <source>
        <dbReference type="ARBA" id="ARBA00023170"/>
    </source>
</evidence>
<dbReference type="Pfam" id="PF12947">
    <property type="entry name" value="EGF_3"/>
    <property type="match status" value="2"/>
</dbReference>
<keyword evidence="8" id="KW-0325">Glycoprotein</keyword>
<keyword evidence="5" id="KW-0472">Membrane</keyword>
<feature type="domain" description="EGF-like" evidence="10">
    <location>
        <begin position="102"/>
        <end position="142"/>
    </location>
</feature>
<keyword evidence="6 9" id="KW-1015">Disulfide bond</keyword>
<dbReference type="PANTHER" id="PTHR24038:SF11">
    <property type="entry name" value="INTEGRIN BETA-LIKE PROTEIN E"/>
    <property type="match status" value="1"/>
</dbReference>
<evidence type="ECO:0000256" key="1">
    <source>
        <dbReference type="ARBA" id="ARBA00004479"/>
    </source>
</evidence>
<comment type="caution">
    <text evidence="9">Lacks conserved residue(s) required for the propagation of feature annotation.</text>
</comment>
<dbReference type="RefSeq" id="XP_006812850.1">
    <property type="nucleotide sequence ID" value="XM_006812787.1"/>
</dbReference>
<feature type="disulfide bond" evidence="9">
    <location>
        <begin position="42"/>
        <end position="51"/>
    </location>
</feature>
<dbReference type="InterPro" id="IPR036378">
    <property type="entry name" value="FAS1_dom_sf"/>
</dbReference>
<reference evidence="13" key="1">
    <citation type="submission" date="2025-08" db="UniProtKB">
        <authorList>
            <consortium name="RefSeq"/>
        </authorList>
    </citation>
    <scope>IDENTIFICATION</scope>
    <source>
        <tissue evidence="13">Testes</tissue>
    </source>
</reference>
<dbReference type="InterPro" id="IPR000782">
    <property type="entry name" value="FAS1_domain"/>
</dbReference>
<evidence type="ECO:0000256" key="2">
    <source>
        <dbReference type="ARBA" id="ARBA00022536"/>
    </source>
</evidence>
<dbReference type="Proteomes" id="UP000694865">
    <property type="component" value="Unplaced"/>
</dbReference>
<dbReference type="SUPFAM" id="SSF57184">
    <property type="entry name" value="Growth factor receptor domain"/>
    <property type="match status" value="1"/>
</dbReference>
<dbReference type="InterPro" id="IPR002049">
    <property type="entry name" value="LE_dom"/>
</dbReference>
<evidence type="ECO:0000313" key="13">
    <source>
        <dbReference type="RefSeq" id="XP_006812850.1"/>
    </source>
</evidence>
<feature type="domain" description="EGF-like" evidence="10">
    <location>
        <begin position="186"/>
        <end position="228"/>
    </location>
</feature>
<evidence type="ECO:0000256" key="6">
    <source>
        <dbReference type="ARBA" id="ARBA00023157"/>
    </source>
</evidence>
<dbReference type="Pfam" id="PF24887">
    <property type="entry name" value="EGF_STAB1-2"/>
    <property type="match status" value="1"/>
</dbReference>
<keyword evidence="3" id="KW-0812">Transmembrane</keyword>
<dbReference type="PROSITE" id="PS01186">
    <property type="entry name" value="EGF_2"/>
    <property type="match status" value="4"/>
</dbReference>
<dbReference type="InterPro" id="IPR000742">
    <property type="entry name" value="EGF"/>
</dbReference>
<name>A0ABM0LYK9_SACKO</name>
<evidence type="ECO:0000256" key="5">
    <source>
        <dbReference type="ARBA" id="ARBA00023136"/>
    </source>
</evidence>
<dbReference type="SMART" id="SM00181">
    <property type="entry name" value="EGF"/>
    <property type="match status" value="8"/>
</dbReference>
<gene>
    <name evidence="13" type="primary">LOC102810231</name>
</gene>
<dbReference type="CDD" id="cd00055">
    <property type="entry name" value="EGF_Lam"/>
    <property type="match status" value="1"/>
</dbReference>
<keyword evidence="2 9" id="KW-0245">EGF-like domain</keyword>
<feature type="domain" description="FAS1" evidence="11">
    <location>
        <begin position="270"/>
        <end position="402"/>
    </location>
</feature>
<dbReference type="SMART" id="SM00554">
    <property type="entry name" value="FAS1"/>
    <property type="match status" value="2"/>
</dbReference>
<evidence type="ECO:0000256" key="9">
    <source>
        <dbReference type="PROSITE-ProRule" id="PRU00076"/>
    </source>
</evidence>
<protein>
    <submittedName>
        <fullName evidence="13">Stabilin-2-like</fullName>
    </submittedName>
</protein>
<feature type="domain" description="EGF-like" evidence="10">
    <location>
        <begin position="666"/>
        <end position="698"/>
    </location>
</feature>
<evidence type="ECO:0000256" key="3">
    <source>
        <dbReference type="ARBA" id="ARBA00022692"/>
    </source>
</evidence>
<keyword evidence="12" id="KW-1185">Reference proteome</keyword>
<dbReference type="InterPro" id="IPR024731">
    <property type="entry name" value="NELL2-like_EGF"/>
</dbReference>
<feature type="domain" description="EGF-like" evidence="10">
    <location>
        <begin position="229"/>
        <end position="270"/>
    </location>
</feature>
<dbReference type="GeneID" id="102810231"/>
<comment type="subcellular location">
    <subcellularLocation>
        <location evidence="1">Membrane</location>
        <topology evidence="1">Single-pass type I membrane protein</topology>
    </subcellularLocation>
</comment>
<dbReference type="Gene3D" id="2.10.25.10">
    <property type="entry name" value="Laminin"/>
    <property type="match status" value="6"/>
</dbReference>
<dbReference type="SUPFAM" id="SSF82153">
    <property type="entry name" value="FAS1 domain"/>
    <property type="match status" value="2"/>
</dbReference>
<accession>A0ABM0LYK9</accession>
<keyword evidence="7" id="KW-0675">Receptor</keyword>